<accession>V6STS3</accession>
<keyword evidence="2" id="KW-1185">Reference proteome</keyword>
<dbReference type="AlphaFoldDB" id="V6STS3"/>
<dbReference type="EMBL" id="AVGG01000001">
    <property type="protein sequence ID" value="ESU29577.1"/>
    <property type="molecule type" value="Genomic_DNA"/>
</dbReference>
<dbReference type="Proteomes" id="UP000018004">
    <property type="component" value="Unassembled WGS sequence"/>
</dbReference>
<comment type="caution">
    <text evidence="1">The sequence shown here is derived from an EMBL/GenBank/DDBJ whole genome shotgun (WGS) entry which is preliminary data.</text>
</comment>
<proteinExistence type="predicted"/>
<gene>
    <name evidence="1" type="ORF">FLJC2902T_00450</name>
</gene>
<organism evidence="1 2">
    <name type="scientific">Flavobacterium limnosediminis JC2902</name>
    <dbReference type="NCBI Taxonomy" id="1341181"/>
    <lineage>
        <taxon>Bacteria</taxon>
        <taxon>Pseudomonadati</taxon>
        <taxon>Bacteroidota</taxon>
        <taxon>Flavobacteriia</taxon>
        <taxon>Flavobacteriales</taxon>
        <taxon>Flavobacteriaceae</taxon>
        <taxon>Flavobacterium</taxon>
    </lineage>
</organism>
<evidence type="ECO:0000313" key="1">
    <source>
        <dbReference type="EMBL" id="ESU29577.1"/>
    </source>
</evidence>
<dbReference type="PATRIC" id="fig|1341181.4.peg.43"/>
<evidence type="ECO:0000313" key="2">
    <source>
        <dbReference type="Proteomes" id="UP000018004"/>
    </source>
</evidence>
<reference evidence="1 2" key="1">
    <citation type="submission" date="2013-08" db="EMBL/GenBank/DDBJ databases">
        <title>Flavobacterium limnosediminis JC2902 genome sequencing.</title>
        <authorList>
            <person name="Lee K."/>
            <person name="Yi H."/>
            <person name="Park S."/>
            <person name="Chun J."/>
        </authorList>
    </citation>
    <scope>NUCLEOTIDE SEQUENCE [LARGE SCALE GENOMIC DNA]</scope>
    <source>
        <strain evidence="1 2">JC2902</strain>
    </source>
</reference>
<dbReference type="STRING" id="1341181.FLJC2902T_00450"/>
<sequence>MACAFLQSMFPLSAIFLYLTGFENLSGIKDTATIGAS</sequence>
<name>V6STS3_9FLAO</name>
<protein>
    <submittedName>
        <fullName evidence="1">Uncharacterized protein</fullName>
    </submittedName>
</protein>